<dbReference type="Gene3D" id="3.30.730.10">
    <property type="entry name" value="AP2/ERF domain"/>
    <property type="match status" value="1"/>
</dbReference>
<dbReference type="SMART" id="SM00380">
    <property type="entry name" value="AP2"/>
    <property type="match status" value="1"/>
</dbReference>
<dbReference type="PROSITE" id="PS51032">
    <property type="entry name" value="AP2_ERF"/>
    <property type="match status" value="1"/>
</dbReference>
<keyword evidence="4" id="KW-0804">Transcription</keyword>
<dbReference type="InterPro" id="IPR001471">
    <property type="entry name" value="AP2/ERF_dom"/>
</dbReference>
<evidence type="ECO:0000256" key="1">
    <source>
        <dbReference type="ARBA" id="ARBA00004123"/>
    </source>
</evidence>
<organism evidence="8">
    <name type="scientific">Chloropicon laureae</name>
    <dbReference type="NCBI Taxonomy" id="464258"/>
    <lineage>
        <taxon>Eukaryota</taxon>
        <taxon>Viridiplantae</taxon>
        <taxon>Chlorophyta</taxon>
        <taxon>Chloropicophyceae</taxon>
        <taxon>Chloropicales</taxon>
        <taxon>Chloropicaceae</taxon>
        <taxon>Chloropicon</taxon>
    </lineage>
</organism>
<keyword evidence="5" id="KW-0539">Nucleus</keyword>
<evidence type="ECO:0000256" key="3">
    <source>
        <dbReference type="ARBA" id="ARBA00023125"/>
    </source>
</evidence>
<keyword evidence="3" id="KW-0238">DNA-binding</keyword>
<evidence type="ECO:0000259" key="7">
    <source>
        <dbReference type="PROSITE" id="PS51032"/>
    </source>
</evidence>
<gene>
    <name evidence="8" type="ORF">CLAU1311_LOCUS7968</name>
</gene>
<proteinExistence type="predicted"/>
<feature type="compositionally biased region" description="Low complexity" evidence="6">
    <location>
        <begin position="197"/>
        <end position="211"/>
    </location>
</feature>
<protein>
    <recommendedName>
        <fullName evidence="7">AP2/ERF domain-containing protein</fullName>
    </recommendedName>
</protein>
<dbReference type="GO" id="GO:0003700">
    <property type="term" value="F:DNA-binding transcription factor activity"/>
    <property type="evidence" value="ECO:0007669"/>
    <property type="project" value="InterPro"/>
</dbReference>
<dbReference type="GO" id="GO:0005634">
    <property type="term" value="C:nucleus"/>
    <property type="evidence" value="ECO:0007669"/>
    <property type="project" value="UniProtKB-SubCell"/>
</dbReference>
<sequence length="523" mass="55584">MKKVIVGRYCGTGEETEGPGGHGARAPAPAAAAKLSNVADFVRSGQVQIGPGELGGLQLAAAGTGAMGAADRAGVQKALAALDKVQHLGAPQLLSDVATLTRRQMRSFLTSLGCEKVSWKCDMLRRQCKAVIECKAKGINDYQALKKAAEDAHFTPRQERIQTINKIQKSFEEARKRELSGNFHAARPKAPRSYLHGSGSTSSGGASGSSAAQMPVLQGLKWTMPQNQNQNSGGGNGNTSNSNLSGAKNLSGSGSADPRDSIMADIAGTVTRTQMRSMLTTLGVEKVSWKCNVLRKQIKAVLEAQESPEDVNLREVAENVAEDDASADLSRRESPVAGKRIRQVIGPHGSGGAGVATATMAPSPVQRSALKCARLLGNIQHGLSLRQGQDNASITAASATAAAAAKESILQNTLAKIPTTPPSQSWKHLQGVTHNRATGQFEAHLYEWYDSPEGKKGRQVFLGSFPTERAAARGHDIAVLRHNRDKVVSLAQLKDPRTKKSIQEVFGLNYPFEEYEGTDAVLK</sequence>
<feature type="region of interest" description="Disordered" evidence="6">
    <location>
        <begin position="181"/>
        <end position="211"/>
    </location>
</feature>
<evidence type="ECO:0000313" key="8">
    <source>
        <dbReference type="EMBL" id="CAE0026454.1"/>
    </source>
</evidence>
<evidence type="ECO:0000256" key="6">
    <source>
        <dbReference type="SAM" id="MobiDB-lite"/>
    </source>
</evidence>
<feature type="region of interest" description="Disordered" evidence="6">
    <location>
        <begin position="224"/>
        <end position="260"/>
    </location>
</feature>
<evidence type="ECO:0000256" key="5">
    <source>
        <dbReference type="ARBA" id="ARBA00023242"/>
    </source>
</evidence>
<reference evidence="8" key="1">
    <citation type="submission" date="2021-01" db="EMBL/GenBank/DDBJ databases">
        <authorList>
            <person name="Corre E."/>
            <person name="Pelletier E."/>
            <person name="Niang G."/>
            <person name="Scheremetjew M."/>
            <person name="Finn R."/>
            <person name="Kale V."/>
            <person name="Holt S."/>
            <person name="Cochrane G."/>
            <person name="Meng A."/>
            <person name="Brown T."/>
            <person name="Cohen L."/>
        </authorList>
    </citation>
    <scope>NUCLEOTIDE SEQUENCE</scope>
    <source>
        <strain evidence="8">RCC856</strain>
    </source>
</reference>
<name>A0A7S3E5P6_9CHLO</name>
<dbReference type="EMBL" id="HBHU01012203">
    <property type="protein sequence ID" value="CAE0026454.1"/>
    <property type="molecule type" value="Transcribed_RNA"/>
</dbReference>
<evidence type="ECO:0000256" key="4">
    <source>
        <dbReference type="ARBA" id="ARBA00023163"/>
    </source>
</evidence>
<accession>A0A7S3E5P6</accession>
<dbReference type="GO" id="GO:0003677">
    <property type="term" value="F:DNA binding"/>
    <property type="evidence" value="ECO:0007669"/>
    <property type="project" value="UniProtKB-KW"/>
</dbReference>
<comment type="subcellular location">
    <subcellularLocation>
        <location evidence="1">Nucleus</location>
    </subcellularLocation>
</comment>
<keyword evidence="2" id="KW-0805">Transcription regulation</keyword>
<dbReference type="InterPro" id="IPR036955">
    <property type="entry name" value="AP2/ERF_dom_sf"/>
</dbReference>
<feature type="domain" description="AP2/ERF" evidence="7">
    <location>
        <begin position="428"/>
        <end position="511"/>
    </location>
</feature>
<dbReference type="AlphaFoldDB" id="A0A7S3E5P6"/>
<evidence type="ECO:0000256" key="2">
    <source>
        <dbReference type="ARBA" id="ARBA00023015"/>
    </source>
</evidence>